<keyword evidence="3" id="KW-1185">Reference proteome</keyword>
<dbReference type="RefSeq" id="WP_416204522.1">
    <property type="nucleotide sequence ID" value="NZ_JBBKTX010000001.1"/>
</dbReference>
<name>A0ABW8NDG2_9GAMM</name>
<reference evidence="2 3" key="1">
    <citation type="submission" date="2024-03" db="EMBL/GenBank/DDBJ databases">
        <title>High-quality draft genome sequence of Oceanobacter sp. wDCs-4.</title>
        <authorList>
            <person name="Dong C."/>
        </authorList>
    </citation>
    <scope>NUCLEOTIDE SEQUENCE [LARGE SCALE GENOMIC DNA]</scope>
    <source>
        <strain evidence="3">wDCs-4</strain>
    </source>
</reference>
<organism evidence="2 3">
    <name type="scientific">Oceanobacter antarcticus</name>
    <dbReference type="NCBI Taxonomy" id="3133425"/>
    <lineage>
        <taxon>Bacteria</taxon>
        <taxon>Pseudomonadati</taxon>
        <taxon>Pseudomonadota</taxon>
        <taxon>Gammaproteobacteria</taxon>
        <taxon>Oceanospirillales</taxon>
        <taxon>Oceanospirillaceae</taxon>
        <taxon>Oceanobacter</taxon>
    </lineage>
</organism>
<sequence>MTPKDKQHDKQKDFLRPELLDPRHELVQLSQRIDWAELERHCQRFYSTDNGRPGSSPRLMIGLTLLKHIYALSDEHCIALWVENPYWQHFCGEQYFQHRPPIDPTTFGRFRRRLGEGGLKTLMKMTVRLGLELNIIDEASCKTLVADTAVMEKAVAYPTDNQLFKRVQEQLVMLAKAQGISLRQSYEKELTHLKHKAAGYAHARQFKRLKKALKKMATLVGRLTRDILSKLPATEQSRLILEKAAQASQLIKQTRPGWEGPKRYSLHEPDVQCIAKGKSRQLYDGHTLYWNLIQSWLNTGVKPQEILVDRGYRGAQHDRRIAAVNVCISHQKQGRGKVHPQQSKQNGIEPTLFVWIWA</sequence>
<comment type="caution">
    <text evidence="2">The sequence shown here is derived from an EMBL/GenBank/DDBJ whole genome shotgun (WGS) entry which is preliminary data.</text>
</comment>
<dbReference type="PANTHER" id="PTHR33803">
    <property type="entry name" value="IS1478 TRANSPOSASE"/>
    <property type="match status" value="1"/>
</dbReference>
<protein>
    <submittedName>
        <fullName evidence="2">IS5 family transposase</fullName>
    </submittedName>
</protein>
<dbReference type="EMBL" id="JBBKTX010000001">
    <property type="protein sequence ID" value="MFK4750984.1"/>
    <property type="molecule type" value="Genomic_DNA"/>
</dbReference>
<evidence type="ECO:0000259" key="1">
    <source>
        <dbReference type="Pfam" id="PF05598"/>
    </source>
</evidence>
<dbReference type="NCBIfam" id="NF033578">
    <property type="entry name" value="transpos_IS5_1"/>
    <property type="match status" value="1"/>
</dbReference>
<dbReference type="Pfam" id="PF05598">
    <property type="entry name" value="DUF772"/>
    <property type="match status" value="1"/>
</dbReference>
<feature type="domain" description="Transposase InsH N-terminal" evidence="1">
    <location>
        <begin position="19"/>
        <end position="113"/>
    </location>
</feature>
<dbReference type="InterPro" id="IPR047710">
    <property type="entry name" value="Transpos_IS5-like"/>
</dbReference>
<dbReference type="PANTHER" id="PTHR33803:SF3">
    <property type="entry name" value="BLL1974 PROTEIN"/>
    <property type="match status" value="1"/>
</dbReference>
<gene>
    <name evidence="2" type="ORF">WG929_01050</name>
</gene>
<evidence type="ECO:0000313" key="3">
    <source>
        <dbReference type="Proteomes" id="UP001620597"/>
    </source>
</evidence>
<proteinExistence type="predicted"/>
<dbReference type="InterPro" id="IPR008490">
    <property type="entry name" value="Transposase_InsH_N"/>
</dbReference>
<evidence type="ECO:0000313" key="2">
    <source>
        <dbReference type="EMBL" id="MFK4750984.1"/>
    </source>
</evidence>
<accession>A0ABW8NDG2</accession>
<dbReference type="Proteomes" id="UP001620597">
    <property type="component" value="Unassembled WGS sequence"/>
</dbReference>